<evidence type="ECO:0000313" key="2">
    <source>
        <dbReference type="Proteomes" id="UP000815677"/>
    </source>
</evidence>
<name>A0ABQ0LP21_MYCCL</name>
<organism evidence="1 2">
    <name type="scientific">Mycena chlorophos</name>
    <name type="common">Agaric fungus</name>
    <name type="synonym">Agaricus chlorophos</name>
    <dbReference type="NCBI Taxonomy" id="658473"/>
    <lineage>
        <taxon>Eukaryota</taxon>
        <taxon>Fungi</taxon>
        <taxon>Dikarya</taxon>
        <taxon>Basidiomycota</taxon>
        <taxon>Agaricomycotina</taxon>
        <taxon>Agaricomycetes</taxon>
        <taxon>Agaricomycetidae</taxon>
        <taxon>Agaricales</taxon>
        <taxon>Marasmiineae</taxon>
        <taxon>Mycenaceae</taxon>
        <taxon>Mycena</taxon>
    </lineage>
</organism>
<protein>
    <submittedName>
        <fullName evidence="1">Uncharacterized protein</fullName>
    </submittedName>
</protein>
<gene>
    <name evidence="1" type="ORF">MCHLO_09862</name>
</gene>
<dbReference type="Proteomes" id="UP000815677">
    <property type="component" value="Unassembled WGS sequence"/>
</dbReference>
<accession>A0ABQ0LP21</accession>
<proteinExistence type="predicted"/>
<sequence length="486" mass="53075">MDAFDVKNLESLPVMKRVRGDFLLSLYRNVLQLRAKKLLNVDLQNPAPTDKFSSYAFLGPGLLAPGFCSGQNEQLPLFPVYWRILNNPIPDVSVLDDPAAQCTFLVQAVILAAFGISVVSREEAGMETLRLLWERLFPWVLFLHEHFAALPLACRALTTEEEILSVFLSISLGALGNHSSHLLVPGMTKLLFRAWSLVLKSGCGSCNPPKIKALGGVMRAYSESEFTAAQLDEATHGLGSDAEGIAELISDALDRATRMMQHPRKRGPTIFDVPDLSEELLLFGATRTLIFSIRPLLPSLPSMLAQCINAKSVCKMMEGLADLGVKAPPGDIRRASIHDAASTLLVILSDLIVVNRRFLSSALKQGLLFSVAGLCQDPNPTSNAFAADAGCFVRQILRPCTFFSAQSPLFAAALALAEPLTTTAAFRENGFITKWDEFIHMFTVNRTVFESSPDPGLELAGCDNLDVRSLFQPHDPSDIMLKLTSS</sequence>
<evidence type="ECO:0000313" key="1">
    <source>
        <dbReference type="EMBL" id="GAT52851.1"/>
    </source>
</evidence>
<reference evidence="1" key="1">
    <citation type="submission" date="2014-09" db="EMBL/GenBank/DDBJ databases">
        <title>Genome sequence of the luminous mushroom Mycena chlorophos for searching fungal bioluminescence genes.</title>
        <authorList>
            <person name="Tanaka Y."/>
            <person name="Kasuga D."/>
            <person name="Oba Y."/>
            <person name="Hase S."/>
            <person name="Sato K."/>
            <person name="Oba Y."/>
            <person name="Sakakibara Y."/>
        </authorList>
    </citation>
    <scope>NUCLEOTIDE SEQUENCE</scope>
</reference>
<dbReference type="EMBL" id="DF847977">
    <property type="protein sequence ID" value="GAT52851.1"/>
    <property type="molecule type" value="Genomic_DNA"/>
</dbReference>
<keyword evidence="2" id="KW-1185">Reference proteome</keyword>